<dbReference type="AlphaFoldDB" id="A0A6A6E3W2"/>
<sequence>MSEPALLSAGLPPRYRRLGDEIILTKETADKYKEFVCEKKETVTKRLHETLLAEALRELSSVKAVKLSDSGNSYFNKLFYGYARERVGRETTAVVPNVVALRCDGLGYVDITGYCARDHPLTTLAQALHDPGRRIEELELHFANLDEDVFDMPTSRYQQLTASLQNVRKLSVELHLKDEAPRGIRSLPNSRDASPTSRNSRCVTWVTLGILAMFIYEIALRYTRHPFPQLRVRTLEMMELSAAQFMLVLDTDKDTLTTLKMRSVTLIGGDWSRTFRVLSMMQALKVVVHSRGTRNEVADYERVRNSSVNASQRRAAAKIQSKIMRQSEAWKRVQKQRELRRRSPCIRSRLQNEIS</sequence>
<keyword evidence="2" id="KW-1185">Reference proteome</keyword>
<dbReference type="EMBL" id="ML994632">
    <property type="protein sequence ID" value="KAF2185853.1"/>
    <property type="molecule type" value="Genomic_DNA"/>
</dbReference>
<name>A0A6A6E3W2_9PEZI</name>
<proteinExistence type="predicted"/>
<evidence type="ECO:0000313" key="2">
    <source>
        <dbReference type="Proteomes" id="UP000800200"/>
    </source>
</evidence>
<gene>
    <name evidence="1" type="ORF">K469DRAFT_707532</name>
</gene>
<protein>
    <submittedName>
        <fullName evidence="1">Uncharacterized protein</fullName>
    </submittedName>
</protein>
<organism evidence="1 2">
    <name type="scientific">Zopfia rhizophila CBS 207.26</name>
    <dbReference type="NCBI Taxonomy" id="1314779"/>
    <lineage>
        <taxon>Eukaryota</taxon>
        <taxon>Fungi</taxon>
        <taxon>Dikarya</taxon>
        <taxon>Ascomycota</taxon>
        <taxon>Pezizomycotina</taxon>
        <taxon>Dothideomycetes</taxon>
        <taxon>Dothideomycetes incertae sedis</taxon>
        <taxon>Zopfiaceae</taxon>
        <taxon>Zopfia</taxon>
    </lineage>
</organism>
<dbReference type="Proteomes" id="UP000800200">
    <property type="component" value="Unassembled WGS sequence"/>
</dbReference>
<evidence type="ECO:0000313" key="1">
    <source>
        <dbReference type="EMBL" id="KAF2185853.1"/>
    </source>
</evidence>
<accession>A0A6A6E3W2</accession>
<reference evidence="1" key="1">
    <citation type="journal article" date="2020" name="Stud. Mycol.">
        <title>101 Dothideomycetes genomes: a test case for predicting lifestyles and emergence of pathogens.</title>
        <authorList>
            <person name="Haridas S."/>
            <person name="Albert R."/>
            <person name="Binder M."/>
            <person name="Bloem J."/>
            <person name="Labutti K."/>
            <person name="Salamov A."/>
            <person name="Andreopoulos B."/>
            <person name="Baker S."/>
            <person name="Barry K."/>
            <person name="Bills G."/>
            <person name="Bluhm B."/>
            <person name="Cannon C."/>
            <person name="Castanera R."/>
            <person name="Culley D."/>
            <person name="Daum C."/>
            <person name="Ezra D."/>
            <person name="Gonzalez J."/>
            <person name="Henrissat B."/>
            <person name="Kuo A."/>
            <person name="Liang C."/>
            <person name="Lipzen A."/>
            <person name="Lutzoni F."/>
            <person name="Magnuson J."/>
            <person name="Mondo S."/>
            <person name="Nolan M."/>
            <person name="Ohm R."/>
            <person name="Pangilinan J."/>
            <person name="Park H.-J."/>
            <person name="Ramirez L."/>
            <person name="Alfaro M."/>
            <person name="Sun H."/>
            <person name="Tritt A."/>
            <person name="Yoshinaga Y."/>
            <person name="Zwiers L.-H."/>
            <person name="Turgeon B."/>
            <person name="Goodwin S."/>
            <person name="Spatafora J."/>
            <person name="Crous P."/>
            <person name="Grigoriev I."/>
        </authorList>
    </citation>
    <scope>NUCLEOTIDE SEQUENCE</scope>
    <source>
        <strain evidence="1">CBS 207.26</strain>
    </source>
</reference>